<feature type="compositionally biased region" description="Low complexity" evidence="1">
    <location>
        <begin position="258"/>
        <end position="276"/>
    </location>
</feature>
<keyword evidence="5" id="KW-1185">Reference proteome</keyword>
<dbReference type="Pfam" id="PF04366">
    <property type="entry name" value="Ysc84"/>
    <property type="match status" value="1"/>
</dbReference>
<feature type="signal peptide" evidence="2">
    <location>
        <begin position="1"/>
        <end position="26"/>
    </location>
</feature>
<dbReference type="EMBL" id="JAJA02000001">
    <property type="protein sequence ID" value="KWS05819.1"/>
    <property type="molecule type" value="Genomic_DNA"/>
</dbReference>
<reference evidence="4 5" key="1">
    <citation type="journal article" date="2014" name="Genome Announc.">
        <title>Draft Genome Sequence of Lysobacter capsici AZ78, a Bacterium Antagonistic to Plant-Pathogenic Oomycetes.</title>
        <authorList>
            <person name="Puopolo G."/>
            <person name="Sonego P."/>
            <person name="Engelen K."/>
            <person name="Pertot I."/>
        </authorList>
    </citation>
    <scope>NUCLEOTIDE SEQUENCE [LARGE SCALE GENOMIC DNA]</scope>
    <source>
        <strain evidence="4 5">AZ78</strain>
    </source>
</reference>
<dbReference type="PANTHER" id="PTHR15629:SF2">
    <property type="entry name" value="SH3 DOMAIN-CONTAINING YSC84-LIKE PROTEIN 1"/>
    <property type="match status" value="1"/>
</dbReference>
<gene>
    <name evidence="4" type="ORF">AZ78_3372</name>
</gene>
<evidence type="ECO:0000256" key="1">
    <source>
        <dbReference type="SAM" id="MobiDB-lite"/>
    </source>
</evidence>
<accession>A0A108UB26</accession>
<evidence type="ECO:0000256" key="2">
    <source>
        <dbReference type="SAM" id="SignalP"/>
    </source>
</evidence>
<evidence type="ECO:0000313" key="5">
    <source>
        <dbReference type="Proteomes" id="UP000023435"/>
    </source>
</evidence>
<feature type="chain" id="PRO_5007131829" description="Ysc84 actin-binding domain-containing protein" evidence="2">
    <location>
        <begin position="27"/>
        <end position="304"/>
    </location>
</feature>
<organism evidence="4 5">
    <name type="scientific">Lysobacter capsici AZ78</name>
    <dbReference type="NCBI Taxonomy" id="1444315"/>
    <lineage>
        <taxon>Bacteria</taxon>
        <taxon>Pseudomonadati</taxon>
        <taxon>Pseudomonadota</taxon>
        <taxon>Gammaproteobacteria</taxon>
        <taxon>Lysobacterales</taxon>
        <taxon>Lysobacteraceae</taxon>
        <taxon>Lysobacter</taxon>
    </lineage>
</organism>
<protein>
    <recommendedName>
        <fullName evidence="3">Ysc84 actin-binding domain-containing protein</fullName>
    </recommendedName>
</protein>
<feature type="region of interest" description="Disordered" evidence="1">
    <location>
        <begin position="258"/>
        <end position="304"/>
    </location>
</feature>
<dbReference type="InterPro" id="IPR007461">
    <property type="entry name" value="Ysc84_actin-binding"/>
</dbReference>
<dbReference type="CDD" id="cd11524">
    <property type="entry name" value="SYLF"/>
    <property type="match status" value="1"/>
</dbReference>
<feature type="domain" description="Ysc84 actin-binding" evidence="3">
    <location>
        <begin position="103"/>
        <end position="226"/>
    </location>
</feature>
<sequence length="304" mass="31405">MSRSLPRVLSLSLALSLGLAATSAVAGQTEDQRARDAVRVLADIQQIPESSIPDKLFDEARAIVVVPDTLKIGLVFGGRRGHGLVSVKNPDGTWSNPSFVKITGGSVGFQAGVQSSDIVLVFRGDRGLDSIVNGKVTLGADASVAAGPVGRTAAAATDGQLKAEIWSWSRARGLFAGIALDGAALSIDDDANQAVYGEGNTPRMIFEGRATGQPSNAVVDFRDRLEEASAAARAHRTAEDQRPALGATVYPEAGVAPANATTAAPAQTAPVQAQPAQPQPAQPQPQAFENVPAQPNPAKVEPLP</sequence>
<dbReference type="InterPro" id="IPR051702">
    <property type="entry name" value="SH3_domain_YSC84-like"/>
</dbReference>
<proteinExistence type="predicted"/>
<evidence type="ECO:0000259" key="3">
    <source>
        <dbReference type="Pfam" id="PF04366"/>
    </source>
</evidence>
<comment type="caution">
    <text evidence="4">The sequence shown here is derived from an EMBL/GenBank/DDBJ whole genome shotgun (WGS) entry which is preliminary data.</text>
</comment>
<keyword evidence="2" id="KW-0732">Signal</keyword>
<evidence type="ECO:0000313" key="4">
    <source>
        <dbReference type="EMBL" id="KWS05819.1"/>
    </source>
</evidence>
<name>A0A108UB26_9GAMM</name>
<dbReference type="Proteomes" id="UP000023435">
    <property type="component" value="Unassembled WGS sequence"/>
</dbReference>
<dbReference type="PANTHER" id="PTHR15629">
    <property type="entry name" value="SH3YL1 PROTEIN"/>
    <property type="match status" value="1"/>
</dbReference>
<dbReference type="AlphaFoldDB" id="A0A108UB26"/>
<dbReference type="GO" id="GO:0035091">
    <property type="term" value="F:phosphatidylinositol binding"/>
    <property type="evidence" value="ECO:0007669"/>
    <property type="project" value="TreeGrafter"/>
</dbReference>